<dbReference type="GO" id="GO:0006631">
    <property type="term" value="P:fatty acid metabolic process"/>
    <property type="evidence" value="ECO:0007669"/>
    <property type="project" value="TreeGrafter"/>
</dbReference>
<reference evidence="5 6" key="1">
    <citation type="submission" date="2019-08" db="EMBL/GenBank/DDBJ databases">
        <title>Parahaliea maris sp. nov., isolated from the surface seawater.</title>
        <authorList>
            <person name="Liu Y."/>
        </authorList>
    </citation>
    <scope>NUCLEOTIDE SEQUENCE [LARGE SCALE GENOMIC DNA]</scope>
    <source>
        <strain evidence="5 6">HSLHS9</strain>
    </source>
</reference>
<sequence>MAMTPAQIAATLTAPGSPFEMMEFELDGIRRRGWKSGPGSIAELVQGSLAHGDRTYIAYQGDSLTYREHYQRVAALAAVLIEQFEVCKGERVAIAMRNLPEWSIAFWAITAIGAVAVPLNGWWTSQELCYGLVDSGSVVLIADGERQQRAANRLQELPGLRGILVTQPVTAPEGLCNSLDAVFDDIADDISLPTVDIQPDDPATIFYTSGSTGKPKGALGTHRNFCSALPTATYVGAWKALRAGIDLTQMAEAMAAMQARPRASLLTVPLFHVTGCIGTLLLNLAHAGKIVMMHKWDPQESLRLIEKEHITSFLGVPTMVWHLLDSPEREHYDLSSLESLSFGGAPAPAELRRRLGDTFPNLADVSTGYGLTECSSTVTFNGGADYVQRPDSVGMAPPVIDLKVIDDTGKVLEPGELGEICIKGPNVVRGYWNNPQATATSFVDGWFHTGDIGRIDDEGFVYLVDRKKDMIIRGGENIYCAEVEAMLVTVPGIRAASVFGVPHPTLGEEVGAVLQVDSGQAPDDDTLRAMMKDNLAAYKIPTVFWRQADALPLGATGKVDKRVIRASVLAAG</sequence>
<evidence type="ECO:0000256" key="1">
    <source>
        <dbReference type="ARBA" id="ARBA00006432"/>
    </source>
</evidence>
<comment type="caution">
    <text evidence="5">The sequence shown here is derived from an EMBL/GenBank/DDBJ whole genome shotgun (WGS) entry which is preliminary data.</text>
</comment>
<evidence type="ECO:0000259" key="4">
    <source>
        <dbReference type="Pfam" id="PF13193"/>
    </source>
</evidence>
<dbReference type="InterPro" id="IPR025110">
    <property type="entry name" value="AMP-bd_C"/>
</dbReference>
<organism evidence="5 6">
    <name type="scientific">Parahaliea maris</name>
    <dbReference type="NCBI Taxonomy" id="2716870"/>
    <lineage>
        <taxon>Bacteria</taxon>
        <taxon>Pseudomonadati</taxon>
        <taxon>Pseudomonadota</taxon>
        <taxon>Gammaproteobacteria</taxon>
        <taxon>Cellvibrionales</taxon>
        <taxon>Halieaceae</taxon>
        <taxon>Parahaliea</taxon>
    </lineage>
</organism>
<dbReference type="AlphaFoldDB" id="A0A5C9A639"/>
<dbReference type="InterPro" id="IPR000873">
    <property type="entry name" value="AMP-dep_synth/lig_dom"/>
</dbReference>
<dbReference type="Pfam" id="PF13193">
    <property type="entry name" value="AMP-binding_C"/>
    <property type="match status" value="1"/>
</dbReference>
<protein>
    <submittedName>
        <fullName evidence="5">Long-chain fatty acid--CoA ligase</fullName>
    </submittedName>
</protein>
<evidence type="ECO:0000259" key="3">
    <source>
        <dbReference type="Pfam" id="PF00501"/>
    </source>
</evidence>
<feature type="domain" description="AMP-dependent synthetase/ligase" evidence="3">
    <location>
        <begin position="51"/>
        <end position="432"/>
    </location>
</feature>
<dbReference type="Proteomes" id="UP000321039">
    <property type="component" value="Unassembled WGS sequence"/>
</dbReference>
<proteinExistence type="inferred from homology"/>
<dbReference type="PANTHER" id="PTHR43201">
    <property type="entry name" value="ACYL-COA SYNTHETASE"/>
    <property type="match status" value="1"/>
</dbReference>
<dbReference type="GO" id="GO:0031956">
    <property type="term" value="F:medium-chain fatty acid-CoA ligase activity"/>
    <property type="evidence" value="ECO:0007669"/>
    <property type="project" value="TreeGrafter"/>
</dbReference>
<dbReference type="Gene3D" id="3.30.300.30">
    <property type="match status" value="1"/>
</dbReference>
<dbReference type="Pfam" id="PF00501">
    <property type="entry name" value="AMP-binding"/>
    <property type="match status" value="1"/>
</dbReference>
<dbReference type="RefSeq" id="WP_148066436.1">
    <property type="nucleotide sequence ID" value="NZ_VRZA01000001.1"/>
</dbReference>
<dbReference type="SUPFAM" id="SSF56801">
    <property type="entry name" value="Acetyl-CoA synthetase-like"/>
    <property type="match status" value="1"/>
</dbReference>
<feature type="domain" description="AMP-binding enzyme C-terminal" evidence="4">
    <location>
        <begin position="482"/>
        <end position="558"/>
    </location>
</feature>
<keyword evidence="2 5" id="KW-0436">Ligase</keyword>
<gene>
    <name evidence="5" type="ORF">FV139_01280</name>
</gene>
<comment type="similarity">
    <text evidence="1">Belongs to the ATP-dependent AMP-binding enzyme family.</text>
</comment>
<dbReference type="EMBL" id="VRZA01000001">
    <property type="protein sequence ID" value="TXS96166.1"/>
    <property type="molecule type" value="Genomic_DNA"/>
</dbReference>
<dbReference type="InterPro" id="IPR045851">
    <property type="entry name" value="AMP-bd_C_sf"/>
</dbReference>
<name>A0A5C9A639_9GAMM</name>
<evidence type="ECO:0000256" key="2">
    <source>
        <dbReference type="ARBA" id="ARBA00022598"/>
    </source>
</evidence>
<evidence type="ECO:0000313" key="5">
    <source>
        <dbReference type="EMBL" id="TXS96166.1"/>
    </source>
</evidence>
<accession>A0A5C9A639</accession>
<dbReference type="PROSITE" id="PS00455">
    <property type="entry name" value="AMP_BINDING"/>
    <property type="match status" value="1"/>
</dbReference>
<dbReference type="Gene3D" id="3.40.50.12780">
    <property type="entry name" value="N-terminal domain of ligase-like"/>
    <property type="match status" value="1"/>
</dbReference>
<keyword evidence="6" id="KW-1185">Reference proteome</keyword>
<dbReference type="InterPro" id="IPR042099">
    <property type="entry name" value="ANL_N_sf"/>
</dbReference>
<dbReference type="InterPro" id="IPR020845">
    <property type="entry name" value="AMP-binding_CS"/>
</dbReference>
<evidence type="ECO:0000313" key="6">
    <source>
        <dbReference type="Proteomes" id="UP000321039"/>
    </source>
</evidence>
<dbReference type="PANTHER" id="PTHR43201:SF5">
    <property type="entry name" value="MEDIUM-CHAIN ACYL-COA LIGASE ACSF2, MITOCHONDRIAL"/>
    <property type="match status" value="1"/>
</dbReference>